<dbReference type="InterPro" id="IPR032465">
    <property type="entry name" value="ACMSD"/>
</dbReference>
<name>A0A4Q0STW7_9BACT</name>
<dbReference type="CDD" id="cd01292">
    <property type="entry name" value="metallo-dependent_hydrolases"/>
    <property type="match status" value="1"/>
</dbReference>
<evidence type="ECO:0000259" key="2">
    <source>
        <dbReference type="Pfam" id="PF04909"/>
    </source>
</evidence>
<dbReference type="SUPFAM" id="SSF51556">
    <property type="entry name" value="Metallo-dependent hydrolases"/>
    <property type="match status" value="1"/>
</dbReference>
<dbReference type="AlphaFoldDB" id="A0A4Q0STW7"/>
<evidence type="ECO:0000256" key="1">
    <source>
        <dbReference type="ARBA" id="ARBA00023239"/>
    </source>
</evidence>
<gene>
    <name evidence="3" type="ORF">GRAN_4778</name>
</gene>
<feature type="domain" description="Amidohydrolase-related" evidence="2">
    <location>
        <begin position="47"/>
        <end position="235"/>
    </location>
</feature>
<dbReference type="Gene3D" id="3.20.20.140">
    <property type="entry name" value="Metal-dependent hydrolases"/>
    <property type="match status" value="1"/>
</dbReference>
<sequence length="261" mass="29624">MEREASIARGAPAQIDISEEDHWAAMEPVDRAIVFGFHSSHLGLVVPNDRVKDYVAQHPEKLIGFACLDPLEPDYLDEMKKVFLRDGFRGLKLAPIYQNFHPMDERMLPVYTFCEKQAIPVLIHQGTTFPRRAPLKYALPIQVEDVALAYPDLKIVVAHMGHPWVEDAVVLIRKQPNVYADISALYYRPWQYYNALMLAQEYGCGHKLLMGSDYPFTTPAETIASLRNVNHIIGNSGLPRITEKLTEGIIERDTIKLLALD</sequence>
<dbReference type="InterPro" id="IPR006680">
    <property type="entry name" value="Amidohydro-rel"/>
</dbReference>
<dbReference type="Pfam" id="PF04909">
    <property type="entry name" value="Amidohydro_2"/>
    <property type="match status" value="1"/>
</dbReference>
<dbReference type="GO" id="GO:0016787">
    <property type="term" value="F:hydrolase activity"/>
    <property type="evidence" value="ECO:0007669"/>
    <property type="project" value="InterPro"/>
</dbReference>
<proteinExistence type="predicted"/>
<reference evidence="4" key="2">
    <citation type="submission" date="2019-02" db="EMBL/GenBank/DDBJ databases">
        <title>Granulicella sibirica sp. nov., a psychrotolerant acidobacterium isolated from an organic soil layer in forested tundra, West Siberia.</title>
        <authorList>
            <person name="Oshkin I.Y."/>
            <person name="Kulichevskaya I.S."/>
            <person name="Rijpstra W.I.C."/>
            <person name="Sinninghe Damste J.S."/>
            <person name="Rakitin A.L."/>
            <person name="Ravin N.V."/>
            <person name="Dedysh S.N."/>
        </authorList>
    </citation>
    <scope>NUCLEOTIDE SEQUENCE [LARGE SCALE GENOMIC DNA]</scope>
    <source>
        <strain evidence="4">AF10</strain>
    </source>
</reference>
<reference evidence="3 4" key="1">
    <citation type="submission" date="2018-11" db="EMBL/GenBank/DDBJ databases">
        <authorList>
            <person name="Mardanov A.V."/>
            <person name="Ravin N.V."/>
            <person name="Dedysh S.N."/>
        </authorList>
    </citation>
    <scope>NUCLEOTIDE SEQUENCE [LARGE SCALE GENOMIC DNA]</scope>
    <source>
        <strain evidence="3 4">AF10</strain>
    </source>
</reference>
<dbReference type="GO" id="GO:0016831">
    <property type="term" value="F:carboxy-lyase activity"/>
    <property type="evidence" value="ECO:0007669"/>
    <property type="project" value="InterPro"/>
</dbReference>
<evidence type="ECO:0000313" key="3">
    <source>
        <dbReference type="EMBL" id="RXH54127.1"/>
    </source>
</evidence>
<protein>
    <recommendedName>
        <fullName evidence="2">Amidohydrolase-related domain-containing protein</fullName>
    </recommendedName>
</protein>
<dbReference type="EMBL" id="RDSM01000005">
    <property type="protein sequence ID" value="RXH54127.1"/>
    <property type="molecule type" value="Genomic_DNA"/>
</dbReference>
<comment type="caution">
    <text evidence="3">The sequence shown here is derived from an EMBL/GenBank/DDBJ whole genome shotgun (WGS) entry which is preliminary data.</text>
</comment>
<dbReference type="PANTHER" id="PTHR21240:SF19">
    <property type="entry name" value="CATALYTIC_ HYDROLASE"/>
    <property type="match status" value="1"/>
</dbReference>
<accession>A0A4Q0STW7</accession>
<dbReference type="InterPro" id="IPR032466">
    <property type="entry name" value="Metal_Hydrolase"/>
</dbReference>
<keyword evidence="4" id="KW-1185">Reference proteome</keyword>
<dbReference type="Proteomes" id="UP000289437">
    <property type="component" value="Unassembled WGS sequence"/>
</dbReference>
<organism evidence="3 4">
    <name type="scientific">Granulicella sibirica</name>
    <dbReference type="NCBI Taxonomy" id="2479048"/>
    <lineage>
        <taxon>Bacteria</taxon>
        <taxon>Pseudomonadati</taxon>
        <taxon>Acidobacteriota</taxon>
        <taxon>Terriglobia</taxon>
        <taxon>Terriglobales</taxon>
        <taxon>Acidobacteriaceae</taxon>
        <taxon>Granulicella</taxon>
    </lineage>
</organism>
<evidence type="ECO:0000313" key="4">
    <source>
        <dbReference type="Proteomes" id="UP000289437"/>
    </source>
</evidence>
<dbReference type="PANTHER" id="PTHR21240">
    <property type="entry name" value="2-AMINO-3-CARBOXYLMUCONATE-6-SEMIALDEHYDE DECARBOXYLASE"/>
    <property type="match status" value="1"/>
</dbReference>
<keyword evidence="1" id="KW-0456">Lyase</keyword>